<reference evidence="1 2" key="1">
    <citation type="submission" date="2022-05" db="EMBL/GenBank/DDBJ databases">
        <authorList>
            <consortium name="Genoscope - CEA"/>
            <person name="William W."/>
        </authorList>
    </citation>
    <scope>NUCLEOTIDE SEQUENCE [LARGE SCALE GENOMIC DNA]</scope>
</reference>
<feature type="non-terminal residue" evidence="1">
    <location>
        <position position="1"/>
    </location>
</feature>
<evidence type="ECO:0008006" key="3">
    <source>
        <dbReference type="Google" id="ProtNLM"/>
    </source>
</evidence>
<sequence length="96" mass="10983">VASPFTNKHFLSKDEVEKQVQKERQARLNAEKREKYWREKFEAECLEKDDEDHTDLSAMFDKAGSNVTEDMASPGNNCHNSCDAKVKRHIAGIRGS</sequence>
<evidence type="ECO:0000313" key="1">
    <source>
        <dbReference type="EMBL" id="CAH3029420.1"/>
    </source>
</evidence>
<dbReference type="Proteomes" id="UP001159427">
    <property type="component" value="Unassembled WGS sequence"/>
</dbReference>
<proteinExistence type="predicted"/>
<organism evidence="1 2">
    <name type="scientific">Porites evermanni</name>
    <dbReference type="NCBI Taxonomy" id="104178"/>
    <lineage>
        <taxon>Eukaryota</taxon>
        <taxon>Metazoa</taxon>
        <taxon>Cnidaria</taxon>
        <taxon>Anthozoa</taxon>
        <taxon>Hexacorallia</taxon>
        <taxon>Scleractinia</taxon>
        <taxon>Fungiina</taxon>
        <taxon>Poritidae</taxon>
        <taxon>Porites</taxon>
    </lineage>
</organism>
<keyword evidence="2" id="KW-1185">Reference proteome</keyword>
<name>A0ABN8MIV4_9CNID</name>
<evidence type="ECO:0000313" key="2">
    <source>
        <dbReference type="Proteomes" id="UP001159427"/>
    </source>
</evidence>
<gene>
    <name evidence="1" type="ORF">PEVE_00036143</name>
</gene>
<dbReference type="EMBL" id="CALNXI010000570">
    <property type="protein sequence ID" value="CAH3029420.1"/>
    <property type="molecule type" value="Genomic_DNA"/>
</dbReference>
<protein>
    <recommendedName>
        <fullName evidence="3">Pre-mRNA-splicing factor SYF2</fullName>
    </recommendedName>
</protein>
<comment type="caution">
    <text evidence="1">The sequence shown here is derived from an EMBL/GenBank/DDBJ whole genome shotgun (WGS) entry which is preliminary data.</text>
</comment>
<accession>A0ABN8MIV4</accession>